<reference evidence="2" key="1">
    <citation type="journal article" date="2019" name="Int. J. Syst. Evol. Microbiol.">
        <title>The Global Catalogue of Microorganisms (GCM) 10K type strain sequencing project: providing services to taxonomists for standard genome sequencing and annotation.</title>
        <authorList>
            <consortium name="The Broad Institute Genomics Platform"/>
            <consortium name="The Broad Institute Genome Sequencing Center for Infectious Disease"/>
            <person name="Wu L."/>
            <person name="Ma J."/>
        </authorList>
    </citation>
    <scope>NUCLEOTIDE SEQUENCE [LARGE SCALE GENOMIC DNA]</scope>
    <source>
        <strain evidence="2">KCTC 52344</strain>
    </source>
</reference>
<comment type="caution">
    <text evidence="1">The sequence shown here is derived from an EMBL/GenBank/DDBJ whole genome shotgun (WGS) entry which is preliminary data.</text>
</comment>
<dbReference type="EMBL" id="JBHULC010000027">
    <property type="protein sequence ID" value="MFD2523000.1"/>
    <property type="molecule type" value="Genomic_DNA"/>
</dbReference>
<evidence type="ECO:0000313" key="1">
    <source>
        <dbReference type="EMBL" id="MFD2523000.1"/>
    </source>
</evidence>
<keyword evidence="2" id="KW-1185">Reference proteome</keyword>
<dbReference type="RefSeq" id="WP_340240148.1">
    <property type="nucleotide sequence ID" value="NZ_JBBEWC010000018.1"/>
</dbReference>
<proteinExistence type="predicted"/>
<name>A0ABW5JDS7_9BACT</name>
<sequence length="79" mass="9061">MLAQQVDNILDKLSNIGLLNTFTGINHSGDYLHIIYPTFTLLHYEALVEFCAEEELFFYSSPNNGMFLLTLLNDPVYDE</sequence>
<accession>A0ABW5JDS7</accession>
<dbReference type="Proteomes" id="UP001597510">
    <property type="component" value="Unassembled WGS sequence"/>
</dbReference>
<gene>
    <name evidence="1" type="ORF">ACFSR2_19040</name>
</gene>
<protein>
    <submittedName>
        <fullName evidence="1">Uncharacterized protein</fullName>
    </submittedName>
</protein>
<evidence type="ECO:0000313" key="2">
    <source>
        <dbReference type="Proteomes" id="UP001597510"/>
    </source>
</evidence>
<organism evidence="1 2">
    <name type="scientific">Emticicia soli</name>
    <dbReference type="NCBI Taxonomy" id="2027878"/>
    <lineage>
        <taxon>Bacteria</taxon>
        <taxon>Pseudomonadati</taxon>
        <taxon>Bacteroidota</taxon>
        <taxon>Cytophagia</taxon>
        <taxon>Cytophagales</taxon>
        <taxon>Leadbetterellaceae</taxon>
        <taxon>Emticicia</taxon>
    </lineage>
</organism>